<dbReference type="GO" id="GO:0003676">
    <property type="term" value="F:nucleic acid binding"/>
    <property type="evidence" value="ECO:0007669"/>
    <property type="project" value="InterPro"/>
</dbReference>
<evidence type="ECO:0000256" key="1">
    <source>
        <dbReference type="ARBA" id="ARBA00022737"/>
    </source>
</evidence>
<reference evidence="5" key="2">
    <citation type="submission" date="2021-09" db="EMBL/GenBank/DDBJ databases">
        <authorList>
            <person name="Jia N."/>
            <person name="Wang J."/>
            <person name="Shi W."/>
            <person name="Du L."/>
            <person name="Sun Y."/>
            <person name="Zhan W."/>
            <person name="Jiang J."/>
            <person name="Wang Q."/>
            <person name="Zhang B."/>
            <person name="Ji P."/>
            <person name="Sakyi L.B."/>
            <person name="Cui X."/>
            <person name="Yuan T."/>
            <person name="Jiang B."/>
            <person name="Yang W."/>
            <person name="Lam T.T.-Y."/>
            <person name="Chang Q."/>
            <person name="Ding S."/>
            <person name="Wang X."/>
            <person name="Zhu J."/>
            <person name="Ruan X."/>
            <person name="Zhao L."/>
            <person name="Wei J."/>
            <person name="Que T."/>
            <person name="Du C."/>
            <person name="Cheng J."/>
            <person name="Dai P."/>
            <person name="Han X."/>
            <person name="Huang E."/>
            <person name="Gao Y."/>
            <person name="Liu J."/>
            <person name="Shao H."/>
            <person name="Ye R."/>
            <person name="Li L."/>
            <person name="Wei W."/>
            <person name="Wang X."/>
            <person name="Wang C."/>
            <person name="Huo Q."/>
            <person name="Li W."/>
            <person name="Guo W."/>
            <person name="Chen H."/>
            <person name="Chen S."/>
            <person name="Zhou L."/>
            <person name="Zhou L."/>
            <person name="Ni X."/>
            <person name="Tian J."/>
            <person name="Zhou Y."/>
            <person name="Sheng Y."/>
            <person name="Liu T."/>
            <person name="Pan Y."/>
            <person name="Xia L."/>
            <person name="Li J."/>
            <person name="Zhao F."/>
            <person name="Cao W."/>
        </authorList>
    </citation>
    <scope>NUCLEOTIDE SEQUENCE</scope>
    <source>
        <strain evidence="5">Rmic-2018</strain>
        <tissue evidence="5">Larvae</tissue>
    </source>
</reference>
<organism evidence="5 6">
    <name type="scientific">Rhipicephalus microplus</name>
    <name type="common">Cattle tick</name>
    <name type="synonym">Boophilus microplus</name>
    <dbReference type="NCBI Taxonomy" id="6941"/>
    <lineage>
        <taxon>Eukaryota</taxon>
        <taxon>Metazoa</taxon>
        <taxon>Ecdysozoa</taxon>
        <taxon>Arthropoda</taxon>
        <taxon>Chelicerata</taxon>
        <taxon>Arachnida</taxon>
        <taxon>Acari</taxon>
        <taxon>Parasitiformes</taxon>
        <taxon>Ixodida</taxon>
        <taxon>Ixodoidea</taxon>
        <taxon>Ixodidae</taxon>
        <taxon>Rhipicephalinae</taxon>
        <taxon>Rhipicephalus</taxon>
        <taxon>Boophilus</taxon>
    </lineage>
</organism>
<evidence type="ECO:0000256" key="3">
    <source>
        <dbReference type="SAM" id="MobiDB-lite"/>
    </source>
</evidence>
<feature type="compositionally biased region" description="Polar residues" evidence="3">
    <location>
        <begin position="763"/>
        <end position="775"/>
    </location>
</feature>
<dbReference type="AlphaFoldDB" id="A0A9J6D4S9"/>
<sequence length="813" mass="89337">MAAGNQSRYPWRWSLERLLRGLSTERACSADAVTECWLIEQIAAWNRALRPARLVLTEFVPGKLCLRSYDDRDGFGAMHRGGSGNENDGAFLMAWLPRQHFCIQEVRVHDRMHLERLSFVASFIVGPAPNLHRVVMRPRYRQEPESAFLEVFGPPQCLRVLSISNIHITGSIAPKVAEVLRANAPTLHTVTLVGNQLSPEAACTLLLALVACEQLRDLSLQDSMDSSACDAMAELFRSNRALQKLTLVGLGKAGMSCKHLNRFVRRGLCTCCLKDMFSALGSVLGFQHLTVVSTHIKGLMGASLARFLQEHHSIVTLSLEGCTVDAEGAMQIAKALSANCSLQHLRMPDCAFEGDVVTKLCSAMATNKNLKKLVLPEFFTSSYTVDDGAPTLDLLKRVCAGRVDFPLTVPVPSFVSPALAEGLSCASKLKICHWGPVSDVVFAMYASISLNSSLQCLHVDYMGGADTCAESESLLNALCVALTACGRFHTFHLNMHRSFDFEEAMPFSEIFTALACNPRLRKLSLTVPRLDQKAAQLLALFVPQCKRSLVELRIKSCDAIPQATLVTVLAMVAKNTFLSKLSLSKLPESIQTGYTKTSIRPYIPHPRRRFQCQRYDHGSKTCRGRQTCAQCGVLGHVSENCKQPPHCVNCEGNHAAYSLSCTYWKKEKEIITLKVKENITFKDARRRVSPFYVPTYADAARQGAPPHQPSPLLRPAHTEPVVVAPAPKAAVAQATPPTPKQRPETPESSGLKASPHQARPEIRTNSPHMRASSASEEAMDTSVPLVPKERRGSLERAKKTKKQITGPGDGPVK</sequence>
<dbReference type="PANTHER" id="PTHR24111:SF0">
    <property type="entry name" value="LEUCINE-RICH REPEAT-CONTAINING PROTEIN"/>
    <property type="match status" value="1"/>
</dbReference>
<dbReference type="SMART" id="SM00368">
    <property type="entry name" value="LRR_RI"/>
    <property type="match status" value="3"/>
</dbReference>
<keyword evidence="2" id="KW-0863">Zinc-finger</keyword>
<gene>
    <name evidence="5" type="ORF">HPB51_009010</name>
</gene>
<protein>
    <recommendedName>
        <fullName evidence="4">CCHC-type domain-containing protein</fullName>
    </recommendedName>
</protein>
<dbReference type="VEuPathDB" id="VectorBase:LOC119165274"/>
<dbReference type="SUPFAM" id="SSF52047">
    <property type="entry name" value="RNI-like"/>
    <property type="match status" value="1"/>
</dbReference>
<dbReference type="InterPro" id="IPR032675">
    <property type="entry name" value="LRR_dom_sf"/>
</dbReference>
<dbReference type="InterPro" id="IPR052201">
    <property type="entry name" value="LRR-containing_regulator"/>
</dbReference>
<evidence type="ECO:0000313" key="6">
    <source>
        <dbReference type="Proteomes" id="UP000821866"/>
    </source>
</evidence>
<evidence type="ECO:0000256" key="2">
    <source>
        <dbReference type="PROSITE-ProRule" id="PRU00047"/>
    </source>
</evidence>
<evidence type="ECO:0000313" key="5">
    <source>
        <dbReference type="EMBL" id="KAH8009034.1"/>
    </source>
</evidence>
<keyword evidence="1" id="KW-0677">Repeat</keyword>
<dbReference type="VEuPathDB" id="VectorBase:LOC119178780"/>
<dbReference type="GO" id="GO:0008270">
    <property type="term" value="F:zinc ion binding"/>
    <property type="evidence" value="ECO:0007669"/>
    <property type="project" value="UniProtKB-KW"/>
</dbReference>
<dbReference type="Proteomes" id="UP000821866">
    <property type="component" value="Chromosome 9"/>
</dbReference>
<dbReference type="Gene3D" id="3.80.10.10">
    <property type="entry name" value="Ribonuclease Inhibitor"/>
    <property type="match status" value="3"/>
</dbReference>
<reference evidence="5" key="1">
    <citation type="journal article" date="2020" name="Cell">
        <title>Large-Scale Comparative Analyses of Tick Genomes Elucidate Their Genetic Diversity and Vector Capacities.</title>
        <authorList>
            <consortium name="Tick Genome and Microbiome Consortium (TIGMIC)"/>
            <person name="Jia N."/>
            <person name="Wang J."/>
            <person name="Shi W."/>
            <person name="Du L."/>
            <person name="Sun Y."/>
            <person name="Zhan W."/>
            <person name="Jiang J.F."/>
            <person name="Wang Q."/>
            <person name="Zhang B."/>
            <person name="Ji P."/>
            <person name="Bell-Sakyi L."/>
            <person name="Cui X.M."/>
            <person name="Yuan T.T."/>
            <person name="Jiang B.G."/>
            <person name="Yang W.F."/>
            <person name="Lam T.T."/>
            <person name="Chang Q.C."/>
            <person name="Ding S.J."/>
            <person name="Wang X.J."/>
            <person name="Zhu J.G."/>
            <person name="Ruan X.D."/>
            <person name="Zhao L."/>
            <person name="Wei J.T."/>
            <person name="Ye R.Z."/>
            <person name="Que T.C."/>
            <person name="Du C.H."/>
            <person name="Zhou Y.H."/>
            <person name="Cheng J.X."/>
            <person name="Dai P.F."/>
            <person name="Guo W.B."/>
            <person name="Han X.H."/>
            <person name="Huang E.J."/>
            <person name="Li L.F."/>
            <person name="Wei W."/>
            <person name="Gao Y.C."/>
            <person name="Liu J.Z."/>
            <person name="Shao H.Z."/>
            <person name="Wang X."/>
            <person name="Wang C.C."/>
            <person name="Yang T.C."/>
            <person name="Huo Q.B."/>
            <person name="Li W."/>
            <person name="Chen H.Y."/>
            <person name="Chen S.E."/>
            <person name="Zhou L.G."/>
            <person name="Ni X.B."/>
            <person name="Tian J.H."/>
            <person name="Sheng Y."/>
            <person name="Liu T."/>
            <person name="Pan Y.S."/>
            <person name="Xia L.Y."/>
            <person name="Li J."/>
            <person name="Zhao F."/>
            <person name="Cao W.C."/>
        </authorList>
    </citation>
    <scope>NUCLEOTIDE SEQUENCE</scope>
    <source>
        <strain evidence="5">Rmic-2018</strain>
    </source>
</reference>
<comment type="caution">
    <text evidence="5">The sequence shown here is derived from an EMBL/GenBank/DDBJ whole genome shotgun (WGS) entry which is preliminary data.</text>
</comment>
<dbReference type="PANTHER" id="PTHR24111">
    <property type="entry name" value="LEUCINE-RICH REPEAT-CONTAINING PROTEIN 34"/>
    <property type="match status" value="1"/>
</dbReference>
<dbReference type="PROSITE" id="PS50158">
    <property type="entry name" value="ZF_CCHC"/>
    <property type="match status" value="1"/>
</dbReference>
<accession>A0A9J6D4S9</accession>
<proteinExistence type="predicted"/>
<feature type="domain" description="CCHC-type" evidence="4">
    <location>
        <begin position="628"/>
        <end position="643"/>
    </location>
</feature>
<evidence type="ECO:0000259" key="4">
    <source>
        <dbReference type="PROSITE" id="PS50158"/>
    </source>
</evidence>
<dbReference type="EMBL" id="JABSTU010000011">
    <property type="protein sequence ID" value="KAH8009034.1"/>
    <property type="molecule type" value="Genomic_DNA"/>
</dbReference>
<name>A0A9J6D4S9_RHIMP</name>
<dbReference type="InterPro" id="IPR001878">
    <property type="entry name" value="Znf_CCHC"/>
</dbReference>
<keyword evidence="2" id="KW-0479">Metal-binding</keyword>
<keyword evidence="6" id="KW-1185">Reference proteome</keyword>
<keyword evidence="2" id="KW-0862">Zinc</keyword>
<feature type="region of interest" description="Disordered" evidence="3">
    <location>
        <begin position="729"/>
        <end position="813"/>
    </location>
</feature>
<feature type="compositionally biased region" description="Basic and acidic residues" evidence="3">
    <location>
        <begin position="787"/>
        <end position="797"/>
    </location>
</feature>